<dbReference type="EMBL" id="BIFT01000002">
    <property type="protein sequence ID" value="GCE30920.1"/>
    <property type="molecule type" value="Genomic_DNA"/>
</dbReference>
<evidence type="ECO:0008006" key="4">
    <source>
        <dbReference type="Google" id="ProtNLM"/>
    </source>
</evidence>
<feature type="transmembrane region" description="Helical" evidence="1">
    <location>
        <begin position="78"/>
        <end position="100"/>
    </location>
</feature>
<reference evidence="3" key="1">
    <citation type="submission" date="2018-12" db="EMBL/GenBank/DDBJ databases">
        <title>Tengunoibacter tsumagoiensis gen. nov., sp. nov., Dictyobacter kobayashii sp. nov., D. alpinus sp. nov., and D. joshuensis sp. nov. and description of Dictyobacteraceae fam. nov. within the order Ktedonobacterales isolated from Tengu-no-mugimeshi.</title>
        <authorList>
            <person name="Wang C.M."/>
            <person name="Zheng Y."/>
            <person name="Sakai Y."/>
            <person name="Toyoda A."/>
            <person name="Minakuchi Y."/>
            <person name="Abe K."/>
            <person name="Yokota A."/>
            <person name="Yabe S."/>
        </authorList>
    </citation>
    <scope>NUCLEOTIDE SEQUENCE [LARGE SCALE GENOMIC DNA]</scope>
    <source>
        <strain evidence="3">Uno16</strain>
    </source>
</reference>
<dbReference type="Proteomes" id="UP000287171">
    <property type="component" value="Unassembled WGS sequence"/>
</dbReference>
<comment type="caution">
    <text evidence="2">The sequence shown here is derived from an EMBL/GenBank/DDBJ whole genome shotgun (WGS) entry which is preliminary data.</text>
</comment>
<keyword evidence="3" id="KW-1185">Reference proteome</keyword>
<accession>A0A402BHY1</accession>
<gene>
    <name evidence="2" type="ORF">KDA_64040</name>
</gene>
<keyword evidence="1" id="KW-0812">Transmembrane</keyword>
<dbReference type="RefSeq" id="WP_126630950.1">
    <property type="nucleotide sequence ID" value="NZ_BIFT01000002.1"/>
</dbReference>
<keyword evidence="1" id="KW-1133">Transmembrane helix</keyword>
<keyword evidence="1" id="KW-0472">Membrane</keyword>
<proteinExistence type="predicted"/>
<protein>
    <recommendedName>
        <fullName evidence="4">Transmembrane protein</fullName>
    </recommendedName>
</protein>
<dbReference type="AlphaFoldDB" id="A0A402BHY1"/>
<feature type="transmembrane region" description="Helical" evidence="1">
    <location>
        <begin position="13"/>
        <end position="32"/>
    </location>
</feature>
<name>A0A402BHY1_9CHLR</name>
<evidence type="ECO:0000313" key="3">
    <source>
        <dbReference type="Proteomes" id="UP000287171"/>
    </source>
</evidence>
<evidence type="ECO:0000313" key="2">
    <source>
        <dbReference type="EMBL" id="GCE30920.1"/>
    </source>
</evidence>
<feature type="transmembrane region" description="Helical" evidence="1">
    <location>
        <begin position="52"/>
        <end position="72"/>
    </location>
</feature>
<evidence type="ECO:0000256" key="1">
    <source>
        <dbReference type="SAM" id="Phobius"/>
    </source>
</evidence>
<organism evidence="2 3">
    <name type="scientific">Dictyobacter alpinus</name>
    <dbReference type="NCBI Taxonomy" id="2014873"/>
    <lineage>
        <taxon>Bacteria</taxon>
        <taxon>Bacillati</taxon>
        <taxon>Chloroflexota</taxon>
        <taxon>Ktedonobacteria</taxon>
        <taxon>Ktedonobacterales</taxon>
        <taxon>Dictyobacteraceae</taxon>
        <taxon>Dictyobacter</taxon>
    </lineage>
</organism>
<sequence>MVNTYGDANAGKLLWHPLVGAVFALFAVFYFIRGSQQMIAGRQRSWLYSRSILLSFCWLCLSINSWLLWLFVPSLPLAIVHLLLSMGAIAFLFASIILTARR</sequence>